<dbReference type="PIRSF" id="PIRSF018266">
    <property type="entry name" value="FecR"/>
    <property type="match status" value="1"/>
</dbReference>
<keyword evidence="1" id="KW-0812">Transmembrane</keyword>
<evidence type="ECO:0000313" key="5">
    <source>
        <dbReference type="EMBL" id="RDI40768.1"/>
    </source>
</evidence>
<dbReference type="InterPro" id="IPR032623">
    <property type="entry name" value="FecR_N"/>
</dbReference>
<evidence type="ECO:0000256" key="1">
    <source>
        <dbReference type="SAM" id="Phobius"/>
    </source>
</evidence>
<keyword evidence="1" id="KW-0472">Membrane</keyword>
<dbReference type="InterPro" id="IPR012373">
    <property type="entry name" value="Ferrdict_sens_TM"/>
</dbReference>
<dbReference type="InterPro" id="IPR006860">
    <property type="entry name" value="FecR"/>
</dbReference>
<keyword evidence="1" id="KW-1133">Transmembrane helix</keyword>
<dbReference type="EMBL" id="JABEQI010000001">
    <property type="protein sequence ID" value="MBB2185328.1"/>
    <property type="molecule type" value="Genomic_DNA"/>
</dbReference>
<evidence type="ECO:0000313" key="6">
    <source>
        <dbReference type="Proteomes" id="UP000254958"/>
    </source>
</evidence>
<evidence type="ECO:0000259" key="2">
    <source>
        <dbReference type="Pfam" id="PF04773"/>
    </source>
</evidence>
<evidence type="ECO:0000313" key="4">
    <source>
        <dbReference type="EMBL" id="MBB2185328.1"/>
    </source>
</evidence>
<dbReference type="OrthoDB" id="7339213at2"/>
<dbReference type="Proteomes" id="UP000562982">
    <property type="component" value="Unassembled WGS sequence"/>
</dbReference>
<protein>
    <submittedName>
        <fullName evidence="4">DUF4880 domain-containing protein</fullName>
    </submittedName>
    <submittedName>
        <fullName evidence="5">FecR family protein</fullName>
    </submittedName>
</protein>
<comment type="caution">
    <text evidence="5">The sequence shown here is derived from an EMBL/GenBank/DDBJ whole genome shotgun (WGS) entry which is preliminary data.</text>
</comment>
<keyword evidence="6" id="KW-1185">Reference proteome</keyword>
<evidence type="ECO:0000259" key="3">
    <source>
        <dbReference type="Pfam" id="PF16220"/>
    </source>
</evidence>
<dbReference type="PANTHER" id="PTHR30273">
    <property type="entry name" value="PERIPLASMIC SIGNAL SENSOR AND SIGMA FACTOR ACTIVATOR FECR-RELATED"/>
    <property type="match status" value="1"/>
</dbReference>
<organism evidence="5 6">
    <name type="scientific">Gluconacetobacter liquefaciens</name>
    <name type="common">Acetobacter liquefaciens</name>
    <dbReference type="NCBI Taxonomy" id="89584"/>
    <lineage>
        <taxon>Bacteria</taxon>
        <taxon>Pseudomonadati</taxon>
        <taxon>Pseudomonadota</taxon>
        <taxon>Alphaproteobacteria</taxon>
        <taxon>Acetobacterales</taxon>
        <taxon>Acetobacteraceae</taxon>
        <taxon>Gluconacetobacter</taxon>
    </lineage>
</organism>
<dbReference type="Pfam" id="PF16220">
    <property type="entry name" value="DUF4880"/>
    <property type="match status" value="1"/>
</dbReference>
<accession>A0A370GAE5</accession>
<proteinExistence type="predicted"/>
<evidence type="ECO:0000313" key="7">
    <source>
        <dbReference type="Proteomes" id="UP000562982"/>
    </source>
</evidence>
<dbReference type="PANTHER" id="PTHR30273:SF2">
    <property type="entry name" value="PROTEIN FECR"/>
    <property type="match status" value="1"/>
</dbReference>
<feature type="domain" description="FecR protein" evidence="2">
    <location>
        <begin position="125"/>
        <end position="217"/>
    </location>
</feature>
<reference evidence="4 7" key="2">
    <citation type="submission" date="2020-04" db="EMBL/GenBank/DDBJ databases">
        <title>Description of novel Gluconacetobacter.</title>
        <authorList>
            <person name="Sombolestani A."/>
        </authorList>
    </citation>
    <scope>NUCLEOTIDE SEQUENCE [LARGE SCALE GENOMIC DNA]</scope>
    <source>
        <strain evidence="4 7">LMG 1382</strain>
    </source>
</reference>
<feature type="domain" description="FecR N-terminal" evidence="3">
    <location>
        <begin position="14"/>
        <end position="53"/>
    </location>
</feature>
<dbReference type="EMBL" id="QQAW01000001">
    <property type="protein sequence ID" value="RDI40768.1"/>
    <property type="molecule type" value="Genomic_DNA"/>
</dbReference>
<sequence length="334" mass="35675">MARGAESEEERAAREATDWLIFLEDEPDDAALRARFARWLSAHPANRAAWTESARAYDLIGPASAQDGAAVRVFEARDVADSVAPLPSRRAMALRRLPAYGAACALAACLALVAVPRLTLWWQADYATGTGQERSVRLADGTDVALGPGSAIAVQYSGGVRRVRLLKGRAFFEVTHDGAHPFVVEAHGVRTTDLGTGFEVAFGEGSTDIAVAHGAVQAEGGAAPPVSERLGAGQWARIGWSGGVQRGEATESEIAAWRRGQLIVSDRPVSEVVDQFRPYFSGIIILANARFAARHVTGVYDLRDPVGALGALAQAHEGMMVRRVTPWLVVISSR</sequence>
<feature type="transmembrane region" description="Helical" evidence="1">
    <location>
        <begin position="99"/>
        <end position="122"/>
    </location>
</feature>
<reference evidence="5 6" key="1">
    <citation type="submission" date="2018-07" db="EMBL/GenBank/DDBJ databases">
        <title>Genomic Encyclopedia of Type Strains, Phase IV (KMG-IV): sequencing the most valuable type-strain genomes for metagenomic binning, comparative biology and taxonomic classification.</title>
        <authorList>
            <person name="Goeker M."/>
        </authorList>
    </citation>
    <scope>NUCLEOTIDE SEQUENCE [LARGE SCALE GENOMIC DNA]</scope>
    <source>
        <strain evidence="5 6">DSM 5603</strain>
    </source>
</reference>
<dbReference type="RefSeq" id="WP_114725782.1">
    <property type="nucleotide sequence ID" value="NZ_BJMI01000010.1"/>
</dbReference>
<dbReference type="Gene3D" id="2.60.120.1440">
    <property type="match status" value="1"/>
</dbReference>
<dbReference type="Pfam" id="PF04773">
    <property type="entry name" value="FecR"/>
    <property type="match status" value="1"/>
</dbReference>
<dbReference type="Proteomes" id="UP000254958">
    <property type="component" value="Unassembled WGS sequence"/>
</dbReference>
<dbReference type="AlphaFoldDB" id="A0A370GAE5"/>
<gene>
    <name evidence="5" type="ORF">C7453_101567</name>
    <name evidence="4" type="ORF">HLH32_02800</name>
</gene>
<dbReference type="GO" id="GO:0016989">
    <property type="term" value="F:sigma factor antagonist activity"/>
    <property type="evidence" value="ECO:0007669"/>
    <property type="project" value="TreeGrafter"/>
</dbReference>
<name>A0A370GAE5_GLULI</name>